<dbReference type="AlphaFoldDB" id="A0A074XI84"/>
<feature type="region of interest" description="Disordered" evidence="1">
    <location>
        <begin position="539"/>
        <end position="668"/>
    </location>
</feature>
<feature type="region of interest" description="Disordered" evidence="1">
    <location>
        <begin position="219"/>
        <end position="294"/>
    </location>
</feature>
<feature type="compositionally biased region" description="Pro residues" evidence="1">
    <location>
        <begin position="585"/>
        <end position="597"/>
    </location>
</feature>
<feature type="region of interest" description="Disordered" evidence="1">
    <location>
        <begin position="760"/>
        <end position="795"/>
    </location>
</feature>
<feature type="compositionally biased region" description="Low complexity" evidence="1">
    <location>
        <begin position="539"/>
        <end position="562"/>
    </location>
</feature>
<feature type="compositionally biased region" description="Basic and acidic residues" evidence="1">
    <location>
        <begin position="657"/>
        <end position="668"/>
    </location>
</feature>
<protein>
    <submittedName>
        <fullName evidence="2">Uncharacterized protein</fullName>
    </submittedName>
</protein>
<feature type="compositionally biased region" description="Basic and acidic residues" evidence="1">
    <location>
        <begin position="632"/>
        <end position="643"/>
    </location>
</feature>
<dbReference type="RefSeq" id="XP_013428697.1">
    <property type="nucleotide sequence ID" value="XM_013573243.1"/>
</dbReference>
<gene>
    <name evidence="2" type="ORF">M436DRAFT_71728</name>
</gene>
<reference evidence="2 3" key="1">
    <citation type="journal article" date="2014" name="BMC Genomics">
        <title>Genome sequencing of four Aureobasidium pullulans varieties: biotechnological potential, stress tolerance, and description of new species.</title>
        <authorList>
            <person name="Gostin Ar C."/>
            <person name="Ohm R.A."/>
            <person name="Kogej T."/>
            <person name="Sonjak S."/>
            <person name="Turk M."/>
            <person name="Zajc J."/>
            <person name="Zalar P."/>
            <person name="Grube M."/>
            <person name="Sun H."/>
            <person name="Han J."/>
            <person name="Sharma A."/>
            <person name="Chiniquy J."/>
            <person name="Ngan C.Y."/>
            <person name="Lipzen A."/>
            <person name="Barry K."/>
            <person name="Grigoriev I.V."/>
            <person name="Gunde-Cimerman N."/>
        </authorList>
    </citation>
    <scope>NUCLEOTIDE SEQUENCE [LARGE SCALE GENOMIC DNA]</scope>
    <source>
        <strain evidence="2 3">CBS 147.97</strain>
    </source>
</reference>
<feature type="compositionally biased region" description="Polar residues" evidence="1">
    <location>
        <begin position="563"/>
        <end position="574"/>
    </location>
</feature>
<name>A0A074XI84_9PEZI</name>
<feature type="compositionally biased region" description="Low complexity" evidence="1">
    <location>
        <begin position="503"/>
        <end position="514"/>
    </location>
</feature>
<keyword evidence="3" id="KW-1185">Reference proteome</keyword>
<feature type="compositionally biased region" description="Polar residues" evidence="1">
    <location>
        <begin position="137"/>
        <end position="163"/>
    </location>
</feature>
<proteinExistence type="predicted"/>
<feature type="compositionally biased region" description="Polar residues" evidence="1">
    <location>
        <begin position="785"/>
        <end position="795"/>
    </location>
</feature>
<feature type="compositionally biased region" description="Low complexity" evidence="1">
    <location>
        <begin position="575"/>
        <end position="584"/>
    </location>
</feature>
<feature type="compositionally biased region" description="Polar residues" evidence="1">
    <location>
        <begin position="258"/>
        <end position="267"/>
    </location>
</feature>
<dbReference type="HOGENOM" id="CLU_366365_0_0_1"/>
<feature type="region of interest" description="Disordered" evidence="1">
    <location>
        <begin position="1"/>
        <end position="62"/>
    </location>
</feature>
<accession>A0A074XI84</accession>
<evidence type="ECO:0000313" key="3">
    <source>
        <dbReference type="Proteomes" id="UP000027730"/>
    </source>
</evidence>
<feature type="compositionally biased region" description="Acidic residues" evidence="1">
    <location>
        <begin position="219"/>
        <end position="228"/>
    </location>
</feature>
<evidence type="ECO:0000256" key="1">
    <source>
        <dbReference type="SAM" id="MobiDB-lite"/>
    </source>
</evidence>
<feature type="compositionally biased region" description="Low complexity" evidence="1">
    <location>
        <begin position="164"/>
        <end position="184"/>
    </location>
</feature>
<dbReference type="GeneID" id="25414993"/>
<feature type="compositionally biased region" description="Low complexity" evidence="1">
    <location>
        <begin position="229"/>
        <end position="243"/>
    </location>
</feature>
<organism evidence="2 3">
    <name type="scientific">Aureobasidium namibiae CBS 147.97</name>
    <dbReference type="NCBI Taxonomy" id="1043004"/>
    <lineage>
        <taxon>Eukaryota</taxon>
        <taxon>Fungi</taxon>
        <taxon>Dikarya</taxon>
        <taxon>Ascomycota</taxon>
        <taxon>Pezizomycotina</taxon>
        <taxon>Dothideomycetes</taxon>
        <taxon>Dothideomycetidae</taxon>
        <taxon>Dothideales</taxon>
        <taxon>Saccotheciaceae</taxon>
        <taxon>Aureobasidium</taxon>
    </lineage>
</organism>
<feature type="compositionally biased region" description="Low complexity" evidence="1">
    <location>
        <begin position="462"/>
        <end position="480"/>
    </location>
</feature>
<dbReference type="Proteomes" id="UP000027730">
    <property type="component" value="Unassembled WGS sequence"/>
</dbReference>
<dbReference type="EMBL" id="KL584707">
    <property type="protein sequence ID" value="KEQ74286.1"/>
    <property type="molecule type" value="Genomic_DNA"/>
</dbReference>
<feature type="region of interest" description="Disordered" evidence="1">
    <location>
        <begin position="379"/>
        <end position="410"/>
    </location>
</feature>
<feature type="region of interest" description="Disordered" evidence="1">
    <location>
        <begin position="439"/>
        <end position="515"/>
    </location>
</feature>
<sequence>MPRVSKTKAPVVATPRRATRSTVRAGSASLEEPIEVPAPRRRGSRSKTPESKIPSFEKLQPEQHLPALAEEEVEQSPRILLPQPIDVAPIVDASPYVTPQHYHIAATRNLLYTPPAAAQSPRSSPAVAQSIYNSPAGAQSIHNSPTVSQLIQQSPISSKSLHNSSATTQSVRSSATVSRSVQQSPTVTKTVQQTIEIYSDGEDEAQDEYQLPYDNDVAEDDQEDEEAVQEAAASQLAQETAEAGLSHSHPTSPVLFKSPTTVSSIAGHSSLKRRRSARSDGFPRTPKLPKIRGVPAFDSPLSDITGNSINWREYFNSSVFKSSSPAPQLTTPLAVELMGRAMNNEEIIPELTDRQSTAVLLNMRKEIMRLRKIEEQFLASKQPQSAAKPPQSPAVQEQSSPEIPRTISRLGDLRYQRTIATPARKRLLAQREAEKAEKAAAAAAAAAEAERISEEEEQNDQTPSRSGPSSTSRSSLSLGNSRRKASQHSTPEAQTPQPSSQNSAPPETPAASPAWGLTSLFGSVKNIFTHRPNFSPIKQIQEQPQEQNEQQPMPQSQQPAQQHKFNPSPLKNTRSLLSSSQQSPTPKPRAPAPPATPAPIIEEVEDDGLYGQTRRKERRRGYLPDSQRRKRDTPAAKPKEPNADFRASQLALGAQRTAEREQAQEKADRLERERLAIVEELKLRDSAYNVGDKRKMQVNVDDLAVIPRKAAGASSGTYGLMDDFFQYDDDSDIVEMDEDEVQLLPVSEHPTKRIRLDDNVFQPKTPTPALQPITTSPVKQAAAPQHQQPTSSAASALNYSELTQQAIERQRQKLNLHNPKQPSRLRNVERLSTGSTVGASSPQQPITAPLQNTQEVAASVQETQELARVAELPQAPAPRVINWPELGPPMMSPESFARAEKIYTPELRALDHEFYMKGFENAMNKSIEAENKALANKIASQREFS</sequence>
<dbReference type="OrthoDB" id="3928062at2759"/>
<feature type="compositionally biased region" description="Low complexity" evidence="1">
    <location>
        <begin position="379"/>
        <end position="389"/>
    </location>
</feature>
<feature type="compositionally biased region" description="Polar residues" evidence="1">
    <location>
        <begin position="487"/>
        <end position="502"/>
    </location>
</feature>
<feature type="region of interest" description="Disordered" evidence="1">
    <location>
        <begin position="137"/>
        <end position="189"/>
    </location>
</feature>
<evidence type="ECO:0000313" key="2">
    <source>
        <dbReference type="EMBL" id="KEQ74286.1"/>
    </source>
</evidence>